<dbReference type="InterPro" id="IPR037523">
    <property type="entry name" value="VOC_core"/>
</dbReference>
<protein>
    <recommendedName>
        <fullName evidence="5">VOC domain-containing protein</fullName>
    </recommendedName>
</protein>
<evidence type="ECO:0000313" key="6">
    <source>
        <dbReference type="EMBL" id="TQV83775.1"/>
    </source>
</evidence>
<dbReference type="PROSITE" id="PS50297">
    <property type="entry name" value="ANK_REP_REGION"/>
    <property type="match status" value="3"/>
</dbReference>
<keyword evidence="2 3" id="KW-0040">ANK repeat</keyword>
<dbReference type="InterPro" id="IPR002110">
    <property type="entry name" value="Ankyrin_rpt"/>
</dbReference>
<feature type="repeat" description="ANK" evidence="3">
    <location>
        <begin position="227"/>
        <end position="259"/>
    </location>
</feature>
<dbReference type="Gene3D" id="3.10.180.10">
    <property type="entry name" value="2,3-Dihydroxybiphenyl 1,2-Dioxygenase, domain 1"/>
    <property type="match status" value="1"/>
</dbReference>
<comment type="caution">
    <text evidence="6">The sequence shown here is derived from an EMBL/GenBank/DDBJ whole genome shotgun (WGS) entry which is preliminary data.</text>
</comment>
<evidence type="ECO:0000256" key="4">
    <source>
        <dbReference type="SAM" id="MobiDB-lite"/>
    </source>
</evidence>
<feature type="repeat" description="ANK" evidence="3">
    <location>
        <begin position="260"/>
        <end position="292"/>
    </location>
</feature>
<dbReference type="InterPro" id="IPR029068">
    <property type="entry name" value="Glyas_Bleomycin-R_OHBP_Dase"/>
</dbReference>
<dbReference type="SUPFAM" id="SSF54593">
    <property type="entry name" value="Glyoxalase/Bleomycin resistance protein/Dihydroxybiphenyl dioxygenase"/>
    <property type="match status" value="1"/>
</dbReference>
<dbReference type="CDD" id="cd16355">
    <property type="entry name" value="VOC_like"/>
    <property type="match status" value="1"/>
</dbReference>
<evidence type="ECO:0000256" key="3">
    <source>
        <dbReference type="PROSITE-ProRule" id="PRU00023"/>
    </source>
</evidence>
<dbReference type="PROSITE" id="PS51819">
    <property type="entry name" value="VOC"/>
    <property type="match status" value="1"/>
</dbReference>
<organism evidence="6 7">
    <name type="scientific">Denitrobaculum tricleocarpae</name>
    <dbReference type="NCBI Taxonomy" id="2591009"/>
    <lineage>
        <taxon>Bacteria</taxon>
        <taxon>Pseudomonadati</taxon>
        <taxon>Pseudomonadota</taxon>
        <taxon>Alphaproteobacteria</taxon>
        <taxon>Rhodospirillales</taxon>
        <taxon>Rhodospirillaceae</taxon>
        <taxon>Denitrobaculum</taxon>
    </lineage>
</organism>
<dbReference type="Proteomes" id="UP000315252">
    <property type="component" value="Unassembled WGS sequence"/>
</dbReference>
<feature type="repeat" description="ANK" evidence="3">
    <location>
        <begin position="130"/>
        <end position="162"/>
    </location>
</feature>
<dbReference type="EMBL" id="VHSH01000001">
    <property type="protein sequence ID" value="TQV83775.1"/>
    <property type="molecule type" value="Genomic_DNA"/>
</dbReference>
<dbReference type="PANTHER" id="PTHR24198">
    <property type="entry name" value="ANKYRIN REPEAT AND PROTEIN KINASE DOMAIN-CONTAINING PROTEIN"/>
    <property type="match status" value="1"/>
</dbReference>
<evidence type="ECO:0000256" key="1">
    <source>
        <dbReference type="ARBA" id="ARBA00022737"/>
    </source>
</evidence>
<evidence type="ECO:0000256" key="2">
    <source>
        <dbReference type="ARBA" id="ARBA00023043"/>
    </source>
</evidence>
<feature type="domain" description="VOC" evidence="5">
    <location>
        <begin position="294"/>
        <end position="406"/>
    </location>
</feature>
<name>A0A545U2R9_9PROT</name>
<dbReference type="SUPFAM" id="SSF48403">
    <property type="entry name" value="Ankyrin repeat"/>
    <property type="match status" value="1"/>
</dbReference>
<dbReference type="InterPro" id="IPR004360">
    <property type="entry name" value="Glyas_Fos-R_dOase_dom"/>
</dbReference>
<keyword evidence="7" id="KW-1185">Reference proteome</keyword>
<sequence>MTKALPPRPDIGWLKKTAKQRLNELQRDDPALRLHHAQLETARLYGFASWRALKAHVDGLSLDGQIITATLKGNAPELMRLLREHPAKIGIIGGQWQKPLLHLAAEHGHLACVEVLLQLGFDVNLRDRSDRASALYWAAQGGHLDIVKRLVKAGAKVRGEDDEHEMGVIGWATNFQHLRREVAEFLMAQGIRATIFAAIALDRGDLVRDFVRDDPSLVSRQMSRFEHHRTPLHFAVFKNRPEMVALLLELGADPIAKDSRGYTPLNCASAKTDKRIVADLIAAGADPQEHSTNRFESAVPIFNVKNVPASITYYVETLGFQKEWDWGAPATFACVYRDQVRIFLCQDAQGAAGMWLSVFVQDVDRLYEDYKQKGAIIRQAPTNFPWGVREMNVEDPDGHRLRMGSDASGPSDDVPLNEEP</sequence>
<evidence type="ECO:0000259" key="5">
    <source>
        <dbReference type="PROSITE" id="PS51819"/>
    </source>
</evidence>
<feature type="region of interest" description="Disordered" evidence="4">
    <location>
        <begin position="395"/>
        <end position="420"/>
    </location>
</feature>
<reference evidence="6 7" key="1">
    <citation type="submission" date="2019-06" db="EMBL/GenBank/DDBJ databases">
        <title>Whole genome sequence for Rhodospirillaceae sp. R148.</title>
        <authorList>
            <person name="Wang G."/>
        </authorList>
    </citation>
    <scope>NUCLEOTIDE SEQUENCE [LARGE SCALE GENOMIC DNA]</scope>
    <source>
        <strain evidence="6 7">R148</strain>
    </source>
</reference>
<dbReference type="PANTHER" id="PTHR24198:SF190">
    <property type="entry name" value="DYNEIN HEAVY CHAIN 12, AXONEMAL-LIKE"/>
    <property type="match status" value="1"/>
</dbReference>
<dbReference type="AlphaFoldDB" id="A0A545U2R9"/>
<dbReference type="Pfam" id="PF12796">
    <property type="entry name" value="Ank_2"/>
    <property type="match status" value="2"/>
</dbReference>
<proteinExistence type="predicted"/>
<evidence type="ECO:0000313" key="7">
    <source>
        <dbReference type="Proteomes" id="UP000315252"/>
    </source>
</evidence>
<dbReference type="PROSITE" id="PS50088">
    <property type="entry name" value="ANK_REPEAT"/>
    <property type="match status" value="4"/>
</dbReference>
<feature type="repeat" description="ANK" evidence="3">
    <location>
        <begin position="101"/>
        <end position="128"/>
    </location>
</feature>
<dbReference type="RefSeq" id="WP_142895010.1">
    <property type="nucleotide sequence ID" value="NZ_ML660052.1"/>
</dbReference>
<dbReference type="InterPro" id="IPR036770">
    <property type="entry name" value="Ankyrin_rpt-contain_sf"/>
</dbReference>
<keyword evidence="1" id="KW-0677">Repeat</keyword>
<dbReference type="OrthoDB" id="9791602at2"/>
<dbReference type="Gene3D" id="1.25.40.20">
    <property type="entry name" value="Ankyrin repeat-containing domain"/>
    <property type="match status" value="2"/>
</dbReference>
<gene>
    <name evidence="6" type="ORF">FKG95_04120</name>
</gene>
<dbReference type="Pfam" id="PF00903">
    <property type="entry name" value="Glyoxalase"/>
    <property type="match status" value="1"/>
</dbReference>
<accession>A0A545U2R9</accession>
<dbReference type="SMART" id="SM00248">
    <property type="entry name" value="ANK"/>
    <property type="match status" value="4"/>
</dbReference>
<dbReference type="GO" id="GO:0005737">
    <property type="term" value="C:cytoplasm"/>
    <property type="evidence" value="ECO:0007669"/>
    <property type="project" value="TreeGrafter"/>
</dbReference>